<keyword evidence="4" id="KW-0813">Transport</keyword>
<dbReference type="Pfam" id="PF00231">
    <property type="entry name" value="ATP-synt"/>
    <property type="match status" value="1"/>
</dbReference>
<dbReference type="GO" id="GO:0046933">
    <property type="term" value="F:proton-transporting ATP synthase activity, rotational mechanism"/>
    <property type="evidence" value="ECO:0007669"/>
    <property type="project" value="InterPro"/>
</dbReference>
<proteinExistence type="inferred from homology"/>
<comment type="subcellular location">
    <subcellularLocation>
        <location evidence="2">Membrane</location>
        <topology evidence="2">Peripheral membrane protein</topology>
    </subcellularLocation>
</comment>
<dbReference type="InterPro" id="IPR035968">
    <property type="entry name" value="ATP_synth_F1_ATPase_gsu"/>
</dbReference>
<sequence length="287" mass="31081">MRSDIEGRRRLHSLDALGEAVGAMKSLSAHHLRAARMSVEAARTYRSGVERMLQWSGAVFARGVEGAGLLVIGAELGFCGSYNSQVVSEGAARRALLGGGPTLCVGHRAAALLRRRGVAVLRDYGMPTSVAGIPGLLLQLAEEILGSYAENRLLSFDVVSSRFAGVGSVSPESVRLLPLEVARADAWPGTRYVQSGVFSFAAIREFLYIALYDVLLDAIASEHGARLIATQSAEKWLEERTCRLRRQLAAARREASTQEVLEVAVGVRARHEAMAHEQRWASPRFGL</sequence>
<name>A0A7Y4MQ90_MYXXA</name>
<dbReference type="EMBL" id="JABFNT010000006">
    <property type="protein sequence ID" value="NOJ77203.1"/>
    <property type="molecule type" value="Genomic_DNA"/>
</dbReference>
<evidence type="ECO:0000256" key="6">
    <source>
        <dbReference type="ARBA" id="ARBA00023065"/>
    </source>
</evidence>
<evidence type="ECO:0000313" key="10">
    <source>
        <dbReference type="EMBL" id="NOJ77203.1"/>
    </source>
</evidence>
<keyword evidence="6" id="KW-0406">Ion transport</keyword>
<dbReference type="Gene3D" id="1.10.287.80">
    <property type="entry name" value="ATP synthase, gamma subunit, helix hairpin domain"/>
    <property type="match status" value="1"/>
</dbReference>
<dbReference type="RefSeq" id="WP_171439724.1">
    <property type="nucleotide sequence ID" value="NZ_JABFNS010000058.1"/>
</dbReference>
<keyword evidence="9" id="KW-0066">ATP synthesis</keyword>
<dbReference type="PRINTS" id="PR00126">
    <property type="entry name" value="ATPASEGAMMA"/>
</dbReference>
<keyword evidence="5" id="KW-0375">Hydrogen ion transport</keyword>
<evidence type="ECO:0008006" key="12">
    <source>
        <dbReference type="Google" id="ProtNLM"/>
    </source>
</evidence>
<dbReference type="Proteomes" id="UP000533080">
    <property type="component" value="Unassembled WGS sequence"/>
</dbReference>
<evidence type="ECO:0000313" key="11">
    <source>
        <dbReference type="Proteomes" id="UP000533080"/>
    </source>
</evidence>
<keyword evidence="8" id="KW-0139">CF(1)</keyword>
<evidence type="ECO:0000256" key="7">
    <source>
        <dbReference type="ARBA" id="ARBA00023136"/>
    </source>
</evidence>
<dbReference type="SUPFAM" id="SSF52943">
    <property type="entry name" value="ATP synthase (F1-ATPase), gamma subunit"/>
    <property type="match status" value="1"/>
</dbReference>
<evidence type="ECO:0000256" key="2">
    <source>
        <dbReference type="ARBA" id="ARBA00004170"/>
    </source>
</evidence>
<reference evidence="10 11" key="1">
    <citation type="submission" date="2020-05" db="EMBL/GenBank/DDBJ databases">
        <authorList>
            <person name="Whitworth D."/>
        </authorList>
    </citation>
    <scope>NUCLEOTIDE SEQUENCE [LARGE SCALE GENOMIC DNA]</scope>
    <source>
        <strain evidence="10 11">AM005</strain>
    </source>
</reference>
<dbReference type="InterPro" id="IPR000131">
    <property type="entry name" value="ATP_synth_F1_gsu"/>
</dbReference>
<evidence type="ECO:0000256" key="5">
    <source>
        <dbReference type="ARBA" id="ARBA00022781"/>
    </source>
</evidence>
<evidence type="ECO:0000256" key="3">
    <source>
        <dbReference type="ARBA" id="ARBA00007681"/>
    </source>
</evidence>
<protein>
    <recommendedName>
        <fullName evidence="12">F0F1 ATP synthase subunit gamma</fullName>
    </recommendedName>
</protein>
<organism evidence="10 11">
    <name type="scientific">Myxococcus xanthus</name>
    <dbReference type="NCBI Taxonomy" id="34"/>
    <lineage>
        <taxon>Bacteria</taxon>
        <taxon>Pseudomonadati</taxon>
        <taxon>Myxococcota</taxon>
        <taxon>Myxococcia</taxon>
        <taxon>Myxococcales</taxon>
        <taxon>Cystobacterineae</taxon>
        <taxon>Myxococcaceae</taxon>
        <taxon>Myxococcus</taxon>
    </lineage>
</organism>
<evidence type="ECO:0000256" key="4">
    <source>
        <dbReference type="ARBA" id="ARBA00022448"/>
    </source>
</evidence>
<evidence type="ECO:0000256" key="9">
    <source>
        <dbReference type="ARBA" id="ARBA00023310"/>
    </source>
</evidence>
<dbReference type="Gene3D" id="3.40.1380.10">
    <property type="match status" value="1"/>
</dbReference>
<keyword evidence="7" id="KW-0472">Membrane</keyword>
<evidence type="ECO:0000256" key="1">
    <source>
        <dbReference type="ARBA" id="ARBA00003456"/>
    </source>
</evidence>
<comment type="caution">
    <text evidence="10">The sequence shown here is derived from an EMBL/GenBank/DDBJ whole genome shotgun (WGS) entry which is preliminary data.</text>
</comment>
<dbReference type="GO" id="GO:0045259">
    <property type="term" value="C:proton-transporting ATP synthase complex"/>
    <property type="evidence" value="ECO:0007669"/>
    <property type="project" value="UniProtKB-KW"/>
</dbReference>
<gene>
    <name evidence="10" type="ORF">HNV28_02320</name>
</gene>
<comment type="similarity">
    <text evidence="3">Belongs to the ATPase gamma chain family.</text>
</comment>
<dbReference type="AlphaFoldDB" id="A0A7Y4MQ90"/>
<evidence type="ECO:0000256" key="8">
    <source>
        <dbReference type="ARBA" id="ARBA00023196"/>
    </source>
</evidence>
<accession>A0A7Y4MQ90</accession>
<comment type="function">
    <text evidence="1">Produces ATP from ADP in the presence of a proton gradient across the membrane. The gamma chain is believed to be important in regulating ATPase activity and the flow of protons through the CF(0) complex.</text>
</comment>